<name>A0A085M6H9_9BILA</name>
<protein>
    <submittedName>
        <fullName evidence="2">Uncharacterized protein</fullName>
    </submittedName>
</protein>
<dbReference type="Proteomes" id="UP000030764">
    <property type="component" value="Unassembled WGS sequence"/>
</dbReference>
<organism evidence="2 3">
    <name type="scientific">Trichuris suis</name>
    <name type="common">pig whipworm</name>
    <dbReference type="NCBI Taxonomy" id="68888"/>
    <lineage>
        <taxon>Eukaryota</taxon>
        <taxon>Metazoa</taxon>
        <taxon>Ecdysozoa</taxon>
        <taxon>Nematoda</taxon>
        <taxon>Enoplea</taxon>
        <taxon>Dorylaimia</taxon>
        <taxon>Trichinellida</taxon>
        <taxon>Trichuridae</taxon>
        <taxon>Trichuris</taxon>
    </lineage>
</organism>
<feature type="region of interest" description="Disordered" evidence="1">
    <location>
        <begin position="31"/>
        <end position="75"/>
    </location>
</feature>
<proteinExistence type="predicted"/>
<reference evidence="2 3" key="1">
    <citation type="journal article" date="2014" name="Nat. Genet.">
        <title>Genome and transcriptome of the porcine whipworm Trichuris suis.</title>
        <authorList>
            <person name="Jex A.R."/>
            <person name="Nejsum P."/>
            <person name="Schwarz E.M."/>
            <person name="Hu L."/>
            <person name="Young N.D."/>
            <person name="Hall R.S."/>
            <person name="Korhonen P.K."/>
            <person name="Liao S."/>
            <person name="Thamsborg S."/>
            <person name="Xia J."/>
            <person name="Xu P."/>
            <person name="Wang S."/>
            <person name="Scheerlinck J.P."/>
            <person name="Hofmann A."/>
            <person name="Sternberg P.W."/>
            <person name="Wang J."/>
            <person name="Gasser R.B."/>
        </authorList>
    </citation>
    <scope>NUCLEOTIDE SEQUENCE [LARGE SCALE GENOMIC DNA]</scope>
    <source>
        <strain evidence="2">DCEP-RM93M</strain>
    </source>
</reference>
<evidence type="ECO:0000256" key="1">
    <source>
        <dbReference type="SAM" id="MobiDB-lite"/>
    </source>
</evidence>
<sequence length="75" mass="8682">MLQYRLLNKGSVTWKIIHRVEVVLKQLIHADWWPSNGGRQNPESRNPDRSKSRQSKSRTGQNPEGSKSRMGQNPE</sequence>
<dbReference type="EMBL" id="KL363223">
    <property type="protein sequence ID" value="KFD52825.1"/>
    <property type="molecule type" value="Genomic_DNA"/>
</dbReference>
<feature type="compositionally biased region" description="Polar residues" evidence="1">
    <location>
        <begin position="57"/>
        <end position="75"/>
    </location>
</feature>
<gene>
    <name evidence="2" type="ORF">M513_06316</name>
</gene>
<dbReference type="AlphaFoldDB" id="A0A085M6H9"/>
<accession>A0A085M6H9</accession>
<keyword evidence="3" id="KW-1185">Reference proteome</keyword>
<evidence type="ECO:0000313" key="2">
    <source>
        <dbReference type="EMBL" id="KFD52825.1"/>
    </source>
</evidence>
<evidence type="ECO:0000313" key="3">
    <source>
        <dbReference type="Proteomes" id="UP000030764"/>
    </source>
</evidence>